<evidence type="ECO:0000313" key="2">
    <source>
        <dbReference type="EMBL" id="KAK4353754.1"/>
    </source>
</evidence>
<reference evidence="2" key="1">
    <citation type="submission" date="2023-12" db="EMBL/GenBank/DDBJ databases">
        <title>Genome assembly of Anisodus tanguticus.</title>
        <authorList>
            <person name="Wang Y.-J."/>
        </authorList>
    </citation>
    <scope>NUCLEOTIDE SEQUENCE</scope>
    <source>
        <strain evidence="2">KB-2021</strain>
        <tissue evidence="2">Leaf</tissue>
    </source>
</reference>
<feature type="region of interest" description="Disordered" evidence="1">
    <location>
        <begin position="69"/>
        <end position="93"/>
    </location>
</feature>
<keyword evidence="3" id="KW-1185">Reference proteome</keyword>
<accession>A0AAE1V9Z8</accession>
<organism evidence="2 3">
    <name type="scientific">Anisodus tanguticus</name>
    <dbReference type="NCBI Taxonomy" id="243964"/>
    <lineage>
        <taxon>Eukaryota</taxon>
        <taxon>Viridiplantae</taxon>
        <taxon>Streptophyta</taxon>
        <taxon>Embryophyta</taxon>
        <taxon>Tracheophyta</taxon>
        <taxon>Spermatophyta</taxon>
        <taxon>Magnoliopsida</taxon>
        <taxon>eudicotyledons</taxon>
        <taxon>Gunneridae</taxon>
        <taxon>Pentapetalae</taxon>
        <taxon>asterids</taxon>
        <taxon>lamiids</taxon>
        <taxon>Solanales</taxon>
        <taxon>Solanaceae</taxon>
        <taxon>Solanoideae</taxon>
        <taxon>Hyoscyameae</taxon>
        <taxon>Anisodus</taxon>
    </lineage>
</organism>
<evidence type="ECO:0000313" key="3">
    <source>
        <dbReference type="Proteomes" id="UP001291623"/>
    </source>
</evidence>
<dbReference type="EMBL" id="JAVYJV010000014">
    <property type="protein sequence ID" value="KAK4353754.1"/>
    <property type="molecule type" value="Genomic_DNA"/>
</dbReference>
<proteinExistence type="predicted"/>
<evidence type="ECO:0000256" key="1">
    <source>
        <dbReference type="SAM" id="MobiDB-lite"/>
    </source>
</evidence>
<dbReference type="Proteomes" id="UP001291623">
    <property type="component" value="Unassembled WGS sequence"/>
</dbReference>
<dbReference type="AlphaFoldDB" id="A0AAE1V9Z8"/>
<sequence length="93" mass="10355">MNGLINFIGIMDQLTSLWLHGNSFSGLNPHTIEVWLIGSATVNNTIKQIKIAIIFETIRKDLTNANIDEIPMPRKPKVRPGRMSQGVSSGRKL</sequence>
<gene>
    <name evidence="2" type="ORF">RND71_025948</name>
</gene>
<comment type="caution">
    <text evidence="2">The sequence shown here is derived from an EMBL/GenBank/DDBJ whole genome shotgun (WGS) entry which is preliminary data.</text>
</comment>
<name>A0AAE1V9Z8_9SOLA</name>
<protein>
    <submittedName>
        <fullName evidence="2">Uncharacterized protein</fullName>
    </submittedName>
</protein>